<evidence type="ECO:0000256" key="1">
    <source>
        <dbReference type="ARBA" id="ARBA00022722"/>
    </source>
</evidence>
<dbReference type="PANTHER" id="PTHR13620:SF121">
    <property type="entry name" value="EMB|CAB82946.1-RELATED"/>
    <property type="match status" value="1"/>
</dbReference>
<dbReference type="Gramene" id="ERN00926">
    <property type="protein sequence ID" value="ERN00926"/>
    <property type="gene ID" value="AMTR_s00002p00011760"/>
</dbReference>
<organism evidence="3 4">
    <name type="scientific">Amborella trichopoda</name>
    <dbReference type="NCBI Taxonomy" id="13333"/>
    <lineage>
        <taxon>Eukaryota</taxon>
        <taxon>Viridiplantae</taxon>
        <taxon>Streptophyta</taxon>
        <taxon>Embryophyta</taxon>
        <taxon>Tracheophyta</taxon>
        <taxon>Spermatophyta</taxon>
        <taxon>Magnoliopsida</taxon>
        <taxon>Amborellales</taxon>
        <taxon>Amborellaceae</taxon>
        <taxon>Amborella</taxon>
    </lineage>
</organism>
<protein>
    <recommendedName>
        <fullName evidence="5">3'-5' exonuclease domain-containing protein</fullName>
    </recommendedName>
</protein>
<dbReference type="Gene3D" id="3.30.420.10">
    <property type="entry name" value="Ribonuclease H-like superfamily/Ribonuclease H"/>
    <property type="match status" value="2"/>
</dbReference>
<dbReference type="InterPro" id="IPR012337">
    <property type="entry name" value="RNaseH-like_sf"/>
</dbReference>
<keyword evidence="1" id="KW-0540">Nuclease</keyword>
<dbReference type="InterPro" id="IPR051132">
    <property type="entry name" value="3-5_Exonuclease_domain"/>
</dbReference>
<sequence>MRTASVADNWVRKIIDNRPNDEGFIVGPDIEWKPSFIKGHTGQVVLLQLCVDRMPDSSASPPRSATFRAHDALVKEVLGLEVSKSNTIRISDWSKRDHTDAQIEYAFIDAYVCSRLGVLLMGRQQIK</sequence>
<gene>
    <name evidence="3" type="ORF">AMTR_s00002p00011760</name>
</gene>
<evidence type="ECO:0000313" key="3">
    <source>
        <dbReference type="EMBL" id="ERN00926.1"/>
    </source>
</evidence>
<reference evidence="4" key="1">
    <citation type="journal article" date="2013" name="Science">
        <title>The Amborella genome and the evolution of flowering plants.</title>
        <authorList>
            <consortium name="Amborella Genome Project"/>
        </authorList>
    </citation>
    <scope>NUCLEOTIDE SEQUENCE [LARGE SCALE GENOMIC DNA]</scope>
</reference>
<dbReference type="GO" id="GO:0003676">
    <property type="term" value="F:nucleic acid binding"/>
    <property type="evidence" value="ECO:0007669"/>
    <property type="project" value="InterPro"/>
</dbReference>
<keyword evidence="4" id="KW-1185">Reference proteome</keyword>
<dbReference type="HOGENOM" id="CLU_1973471_0_0_1"/>
<dbReference type="EMBL" id="KI394767">
    <property type="protein sequence ID" value="ERN00926.1"/>
    <property type="molecule type" value="Genomic_DNA"/>
</dbReference>
<evidence type="ECO:0008006" key="5">
    <source>
        <dbReference type="Google" id="ProtNLM"/>
    </source>
</evidence>
<dbReference type="SUPFAM" id="SSF53098">
    <property type="entry name" value="Ribonuclease H-like"/>
    <property type="match status" value="1"/>
</dbReference>
<evidence type="ECO:0000313" key="4">
    <source>
        <dbReference type="Proteomes" id="UP000017836"/>
    </source>
</evidence>
<accession>W1P031</accession>
<proteinExistence type="predicted"/>
<dbReference type="InterPro" id="IPR036397">
    <property type="entry name" value="RNaseH_sf"/>
</dbReference>
<name>W1P031_AMBTC</name>
<evidence type="ECO:0000256" key="2">
    <source>
        <dbReference type="ARBA" id="ARBA00022801"/>
    </source>
</evidence>
<dbReference type="GO" id="GO:0008408">
    <property type="term" value="F:3'-5' exonuclease activity"/>
    <property type="evidence" value="ECO:0007669"/>
    <property type="project" value="UniProtKB-ARBA"/>
</dbReference>
<dbReference type="PANTHER" id="PTHR13620">
    <property type="entry name" value="3-5 EXONUCLEASE"/>
    <property type="match status" value="1"/>
</dbReference>
<dbReference type="Proteomes" id="UP000017836">
    <property type="component" value="Unassembled WGS sequence"/>
</dbReference>
<keyword evidence="2" id="KW-0378">Hydrolase</keyword>
<dbReference type="AlphaFoldDB" id="W1P031"/>